<organism evidence="1">
    <name type="scientific">Siphoviridae sp. ctvBz3</name>
    <dbReference type="NCBI Taxonomy" id="2825720"/>
    <lineage>
        <taxon>Viruses</taxon>
        <taxon>Duplodnaviria</taxon>
        <taxon>Heunggongvirae</taxon>
        <taxon>Uroviricota</taxon>
        <taxon>Caudoviricetes</taxon>
    </lineage>
</organism>
<accession>A0A8S5TXK5</accession>
<protein>
    <submittedName>
        <fullName evidence="1">Uncharacterized protein</fullName>
    </submittedName>
</protein>
<reference evidence="1" key="1">
    <citation type="journal article" date="2021" name="Proc. Natl. Acad. Sci. U.S.A.">
        <title>A Catalog of Tens of Thousands of Viruses from Human Metagenomes Reveals Hidden Associations with Chronic Diseases.</title>
        <authorList>
            <person name="Tisza M.J."/>
            <person name="Buck C.B."/>
        </authorList>
    </citation>
    <scope>NUCLEOTIDE SEQUENCE</scope>
    <source>
        <strain evidence="1">CtvBz3</strain>
    </source>
</reference>
<sequence length="48" mass="5895">MTYSPNYTQNYDRTNNNIRQPVLRIQTVRERRREIFLLILKLSTNIKI</sequence>
<evidence type="ECO:0000313" key="1">
    <source>
        <dbReference type="EMBL" id="DAF86923.1"/>
    </source>
</evidence>
<dbReference type="EMBL" id="BK015955">
    <property type="protein sequence ID" value="DAF86923.1"/>
    <property type="molecule type" value="Genomic_DNA"/>
</dbReference>
<name>A0A8S5TXK5_9CAUD</name>
<proteinExistence type="predicted"/>